<dbReference type="EMBL" id="JBANDL010000002">
    <property type="protein sequence ID" value="MEI2455853.1"/>
    <property type="molecule type" value="Genomic_DNA"/>
</dbReference>
<dbReference type="RefSeq" id="WP_336132091.1">
    <property type="nucleotide sequence ID" value="NZ_CP159925.1"/>
</dbReference>
<proteinExistence type="predicted"/>
<accession>A0AAU8MUF6</accession>
<reference evidence="2" key="2">
    <citation type="submission" date="2024-06" db="EMBL/GenBank/DDBJ databases">
        <authorList>
            <person name="Li S."/>
        </authorList>
    </citation>
    <scope>NUCLEOTIDE SEQUENCE</scope>
    <source>
        <strain evidence="2">SR10</strain>
    </source>
</reference>
<evidence type="ECO:0000313" key="1">
    <source>
        <dbReference type="EMBL" id="MEI2455853.1"/>
    </source>
</evidence>
<reference evidence="1 3" key="1">
    <citation type="submission" date="2024-02" db="EMBL/GenBank/DDBJ databases">
        <title>Lysobacter Genome Sequencing and Mining.</title>
        <authorList>
            <person name="Bierman J."/>
            <person name="Walker M.C."/>
        </authorList>
    </citation>
    <scope>NUCLEOTIDE SEQUENCE [LARGE SCALE GENOMIC DNA]</scope>
    <source>
        <strain evidence="1 3">PB6250</strain>
    </source>
</reference>
<name>A0AAU8MUF6_9GAMM</name>
<dbReference type="Proteomes" id="UP001387215">
    <property type="component" value="Unassembled WGS sequence"/>
</dbReference>
<dbReference type="EMBL" id="CP159925">
    <property type="protein sequence ID" value="XCO74777.1"/>
    <property type="molecule type" value="Genomic_DNA"/>
</dbReference>
<evidence type="ECO:0000313" key="2">
    <source>
        <dbReference type="EMBL" id="XCO74777.1"/>
    </source>
</evidence>
<protein>
    <recommendedName>
        <fullName evidence="4">RES domain-containing protein</fullName>
    </recommendedName>
</protein>
<keyword evidence="3" id="KW-1185">Reference proteome</keyword>
<evidence type="ECO:0008006" key="4">
    <source>
        <dbReference type="Google" id="ProtNLM"/>
    </source>
</evidence>
<sequence length="220" mass="23909">MSHYGSEQVYQVGKFGLRLRPYVAAPENVFATGAAVEYGIDGRVSYTRAALHSSAVGLIQLIQSPVALFAHAQAGRWSVHKREPEPGASLLGRCLYGEANMFIGAHSPHYAGQPVRRLAATECWLIDTPREAADGLSEGVLDSPTATRFAEYALDTGTGKVAGSGLTWGYKLVQNPTYLSRFELVVIAPKEARLRDHPEHLDALAEFLDVGRARIESCIE</sequence>
<dbReference type="AlphaFoldDB" id="A0AAU8MUF6"/>
<organism evidence="2">
    <name type="scientific">Lysobacter firmicutimachus</name>
    <dbReference type="NCBI Taxonomy" id="1792846"/>
    <lineage>
        <taxon>Bacteria</taxon>
        <taxon>Pseudomonadati</taxon>
        <taxon>Pseudomonadota</taxon>
        <taxon>Gammaproteobacteria</taxon>
        <taxon>Lysobacterales</taxon>
        <taxon>Lysobacteraceae</taxon>
        <taxon>Lysobacter</taxon>
    </lineage>
</organism>
<gene>
    <name evidence="2" type="ORF">ABU614_20805</name>
    <name evidence="1" type="ORF">V2J18_14335</name>
</gene>
<evidence type="ECO:0000313" key="3">
    <source>
        <dbReference type="Proteomes" id="UP001387215"/>
    </source>
</evidence>